<proteinExistence type="predicted"/>
<accession>A0AAD7BB82</accession>
<evidence type="ECO:0000313" key="4">
    <source>
        <dbReference type="Proteomes" id="UP001221142"/>
    </source>
</evidence>
<evidence type="ECO:0000256" key="1">
    <source>
        <dbReference type="SAM" id="MobiDB-lite"/>
    </source>
</evidence>
<protein>
    <submittedName>
        <fullName evidence="3">Uncharacterized protein</fullName>
    </submittedName>
</protein>
<organism evidence="3 4">
    <name type="scientific">Roridomyces roridus</name>
    <dbReference type="NCBI Taxonomy" id="1738132"/>
    <lineage>
        <taxon>Eukaryota</taxon>
        <taxon>Fungi</taxon>
        <taxon>Dikarya</taxon>
        <taxon>Basidiomycota</taxon>
        <taxon>Agaricomycotina</taxon>
        <taxon>Agaricomycetes</taxon>
        <taxon>Agaricomycetidae</taxon>
        <taxon>Agaricales</taxon>
        <taxon>Marasmiineae</taxon>
        <taxon>Mycenaceae</taxon>
        <taxon>Roridomyces</taxon>
    </lineage>
</organism>
<feature type="transmembrane region" description="Helical" evidence="2">
    <location>
        <begin position="36"/>
        <end position="55"/>
    </location>
</feature>
<dbReference type="EMBL" id="JARKIF010000023">
    <property type="protein sequence ID" value="KAJ7615833.1"/>
    <property type="molecule type" value="Genomic_DNA"/>
</dbReference>
<evidence type="ECO:0000313" key="3">
    <source>
        <dbReference type="EMBL" id="KAJ7615833.1"/>
    </source>
</evidence>
<reference evidence="3" key="1">
    <citation type="submission" date="2023-03" db="EMBL/GenBank/DDBJ databases">
        <title>Massive genome expansion in bonnet fungi (Mycena s.s.) driven by repeated elements and novel gene families across ecological guilds.</title>
        <authorList>
            <consortium name="Lawrence Berkeley National Laboratory"/>
            <person name="Harder C.B."/>
            <person name="Miyauchi S."/>
            <person name="Viragh M."/>
            <person name="Kuo A."/>
            <person name="Thoen E."/>
            <person name="Andreopoulos B."/>
            <person name="Lu D."/>
            <person name="Skrede I."/>
            <person name="Drula E."/>
            <person name="Henrissat B."/>
            <person name="Morin E."/>
            <person name="Kohler A."/>
            <person name="Barry K."/>
            <person name="LaButti K."/>
            <person name="Morin E."/>
            <person name="Salamov A."/>
            <person name="Lipzen A."/>
            <person name="Mereny Z."/>
            <person name="Hegedus B."/>
            <person name="Baldrian P."/>
            <person name="Stursova M."/>
            <person name="Weitz H."/>
            <person name="Taylor A."/>
            <person name="Grigoriev I.V."/>
            <person name="Nagy L.G."/>
            <person name="Martin F."/>
            <person name="Kauserud H."/>
        </authorList>
    </citation>
    <scope>NUCLEOTIDE SEQUENCE</scope>
    <source>
        <strain evidence="3">9284</strain>
    </source>
</reference>
<name>A0AAD7BB82_9AGAR</name>
<feature type="transmembrane region" description="Helical" evidence="2">
    <location>
        <begin position="118"/>
        <end position="140"/>
    </location>
</feature>
<feature type="transmembrane region" description="Helical" evidence="2">
    <location>
        <begin position="9"/>
        <end position="30"/>
    </location>
</feature>
<evidence type="ECO:0000256" key="2">
    <source>
        <dbReference type="SAM" id="Phobius"/>
    </source>
</evidence>
<dbReference type="Proteomes" id="UP001221142">
    <property type="component" value="Unassembled WGS sequence"/>
</dbReference>
<dbReference type="AlphaFoldDB" id="A0AAD7BB82"/>
<keyword evidence="2" id="KW-1133">Transmembrane helix</keyword>
<comment type="caution">
    <text evidence="3">The sequence shown here is derived from an EMBL/GenBank/DDBJ whole genome shotgun (WGS) entry which is preliminary data.</text>
</comment>
<sequence>MSLESLYRLVYIFALIQFASGLSTIFVYSVDDARDSQFIAVLYALATFYMVYILIPHTTQRDTHAVSRLNKQFVVVNFLLFCWVLSVFMVPLTVGPEIGHTLGRCAAQSFMTPMCLTLALDIGLPVALIVTLTFISCLIYQHAQEVQTQTTPTVEAPTQTPAPISPRPAPRTTSGNGRPPTRSRAPPLIVL</sequence>
<feature type="transmembrane region" description="Helical" evidence="2">
    <location>
        <begin position="75"/>
        <end position="94"/>
    </location>
</feature>
<feature type="compositionally biased region" description="Low complexity" evidence="1">
    <location>
        <begin position="149"/>
        <end position="162"/>
    </location>
</feature>
<feature type="region of interest" description="Disordered" evidence="1">
    <location>
        <begin position="149"/>
        <end position="191"/>
    </location>
</feature>
<gene>
    <name evidence="3" type="ORF">FB45DRAFT_934760</name>
</gene>
<keyword evidence="2" id="KW-0472">Membrane</keyword>
<keyword evidence="2" id="KW-0812">Transmembrane</keyword>
<keyword evidence="4" id="KW-1185">Reference proteome</keyword>